<protein>
    <recommendedName>
        <fullName evidence="4">threonine-phosphate decarboxylase</fullName>
        <ecNumber evidence="4">4.1.1.81</ecNumber>
    </recommendedName>
    <alternativeName>
        <fullName evidence="8">L-threonine-O-3-phosphate decarboxylase</fullName>
    </alternativeName>
</protein>
<dbReference type="PANTHER" id="PTHR42885">
    <property type="entry name" value="HISTIDINOL-PHOSPHATE AMINOTRANSFERASE-RELATED"/>
    <property type="match status" value="1"/>
</dbReference>
<name>A0A6M0JY35_9GAMM</name>
<dbReference type="RefSeq" id="WP_164451113.1">
    <property type="nucleotide sequence ID" value="NZ_JAAIJQ010000007.1"/>
</dbReference>
<dbReference type="Pfam" id="PF00155">
    <property type="entry name" value="Aminotran_1_2"/>
    <property type="match status" value="1"/>
</dbReference>
<feature type="domain" description="Aminotransferase class I/classII large" evidence="10">
    <location>
        <begin position="36"/>
        <end position="309"/>
    </location>
</feature>
<evidence type="ECO:0000256" key="4">
    <source>
        <dbReference type="ARBA" id="ARBA00012285"/>
    </source>
</evidence>
<dbReference type="CDD" id="cd00609">
    <property type="entry name" value="AAT_like"/>
    <property type="match status" value="1"/>
</dbReference>
<dbReference type="Proteomes" id="UP000483379">
    <property type="component" value="Unassembled WGS sequence"/>
</dbReference>
<keyword evidence="5" id="KW-0169">Cobalamin biosynthesis</keyword>
<evidence type="ECO:0000256" key="9">
    <source>
        <dbReference type="ARBA" id="ARBA00048531"/>
    </source>
</evidence>
<dbReference type="Gene3D" id="3.90.1150.10">
    <property type="entry name" value="Aspartate Aminotransferase, domain 1"/>
    <property type="match status" value="1"/>
</dbReference>
<evidence type="ECO:0000256" key="3">
    <source>
        <dbReference type="ARBA" id="ARBA00004953"/>
    </source>
</evidence>
<reference evidence="11 12" key="1">
    <citation type="submission" date="2020-02" db="EMBL/GenBank/DDBJ databases">
        <title>Genome sequences of Thiorhodococcus mannitoliphagus and Thiorhodococcus minor, purple sulfur photosynthetic bacteria in the gammaproteobacterial family, Chromatiaceae.</title>
        <authorList>
            <person name="Aviles F.A."/>
            <person name="Meyer T.E."/>
            <person name="Kyndt J.A."/>
        </authorList>
    </citation>
    <scope>NUCLEOTIDE SEQUENCE [LARGE SCALE GENOMIC DNA]</scope>
    <source>
        <strain evidence="11 12">DSM 11518</strain>
    </source>
</reference>
<comment type="function">
    <text evidence="2">Decarboxylates L-threonine-O-3-phosphate to yield (R)-1-amino-2-propanol O-2-phosphate, the precursor for the linkage between the nucleotide loop and the corrin ring in cobalamin.</text>
</comment>
<dbReference type="InterPro" id="IPR015424">
    <property type="entry name" value="PyrdxlP-dep_Trfase"/>
</dbReference>
<sequence length="324" mass="35189">MRVAAERFGIPFSDWLDLSTGINPQAWPPPAVPGSAWHRLPEADDGLEQAAARYYGAASPLPLAGSQAAIQALPLLRSPCRVGVPDVGYQEHAYAWRRAGHEVVSLPGCDLDRYLDAGSGALDCLVVINPNNPTGRRFSQETLLGWLEHLAGRGGWLILDEAFMDPTPGQSMLAHAGRPGLIILRSLGKFFGLAGARVGFLYAEAEVRASVGRFLGPWTLSGPSRWAAARALEDRHWQVETRSALQAASARLARLLSTNGLAASGGTPLFQWVQTERAGVIHERLAARGILTRHFQEPLSLRFGLPGEESDWERLEDALRLLSL</sequence>
<dbReference type="AlphaFoldDB" id="A0A6M0JY35"/>
<evidence type="ECO:0000256" key="7">
    <source>
        <dbReference type="ARBA" id="ARBA00023239"/>
    </source>
</evidence>
<evidence type="ECO:0000256" key="8">
    <source>
        <dbReference type="ARBA" id="ARBA00029996"/>
    </source>
</evidence>
<dbReference type="InterPro" id="IPR015421">
    <property type="entry name" value="PyrdxlP-dep_Trfase_major"/>
</dbReference>
<evidence type="ECO:0000313" key="11">
    <source>
        <dbReference type="EMBL" id="NEV61025.1"/>
    </source>
</evidence>
<keyword evidence="7 11" id="KW-0456">Lyase</keyword>
<dbReference type="GO" id="GO:0009236">
    <property type="term" value="P:cobalamin biosynthetic process"/>
    <property type="evidence" value="ECO:0007669"/>
    <property type="project" value="UniProtKB-UniPathway"/>
</dbReference>
<evidence type="ECO:0000256" key="2">
    <source>
        <dbReference type="ARBA" id="ARBA00003444"/>
    </source>
</evidence>
<dbReference type="EC" id="4.1.1.81" evidence="4"/>
<comment type="caution">
    <text evidence="11">The sequence shown here is derived from an EMBL/GenBank/DDBJ whole genome shotgun (WGS) entry which is preliminary data.</text>
</comment>
<dbReference type="NCBIfam" id="TIGR01140">
    <property type="entry name" value="L_thr_O3P_dcar"/>
    <property type="match status" value="1"/>
</dbReference>
<dbReference type="SUPFAM" id="SSF53383">
    <property type="entry name" value="PLP-dependent transferases"/>
    <property type="match status" value="1"/>
</dbReference>
<dbReference type="GO" id="GO:0048472">
    <property type="term" value="F:threonine-phosphate decarboxylase activity"/>
    <property type="evidence" value="ECO:0007669"/>
    <property type="project" value="UniProtKB-EC"/>
</dbReference>
<evidence type="ECO:0000256" key="6">
    <source>
        <dbReference type="ARBA" id="ARBA00022898"/>
    </source>
</evidence>
<evidence type="ECO:0000256" key="1">
    <source>
        <dbReference type="ARBA" id="ARBA00001933"/>
    </source>
</evidence>
<dbReference type="InterPro" id="IPR004838">
    <property type="entry name" value="NHTrfase_class1_PyrdxlP-BS"/>
</dbReference>
<comment type="cofactor">
    <cofactor evidence="1">
        <name>pyridoxal 5'-phosphate</name>
        <dbReference type="ChEBI" id="CHEBI:597326"/>
    </cofactor>
</comment>
<dbReference type="InterPro" id="IPR005860">
    <property type="entry name" value="CobD"/>
</dbReference>
<dbReference type="InterPro" id="IPR015422">
    <property type="entry name" value="PyrdxlP-dep_Trfase_small"/>
</dbReference>
<evidence type="ECO:0000313" key="12">
    <source>
        <dbReference type="Proteomes" id="UP000483379"/>
    </source>
</evidence>
<gene>
    <name evidence="11" type="ORF">G3446_03770</name>
</gene>
<keyword evidence="12" id="KW-1185">Reference proteome</keyword>
<keyword evidence="6" id="KW-0663">Pyridoxal phosphate</keyword>
<comment type="catalytic activity">
    <reaction evidence="9">
        <text>O-phospho-L-threonine + H(+) = (R)-1-aminopropan-2-yl phosphate + CO2</text>
        <dbReference type="Rhea" id="RHEA:11492"/>
        <dbReference type="ChEBI" id="CHEBI:15378"/>
        <dbReference type="ChEBI" id="CHEBI:16526"/>
        <dbReference type="ChEBI" id="CHEBI:58563"/>
        <dbReference type="ChEBI" id="CHEBI:58675"/>
        <dbReference type="EC" id="4.1.1.81"/>
    </reaction>
</comment>
<dbReference type="UniPathway" id="UPA00148"/>
<dbReference type="GO" id="GO:0030170">
    <property type="term" value="F:pyridoxal phosphate binding"/>
    <property type="evidence" value="ECO:0007669"/>
    <property type="project" value="InterPro"/>
</dbReference>
<dbReference type="PANTHER" id="PTHR42885:SF1">
    <property type="entry name" value="THREONINE-PHOSPHATE DECARBOXYLASE"/>
    <property type="match status" value="1"/>
</dbReference>
<dbReference type="PROSITE" id="PS00105">
    <property type="entry name" value="AA_TRANSFER_CLASS_1"/>
    <property type="match status" value="1"/>
</dbReference>
<evidence type="ECO:0000256" key="5">
    <source>
        <dbReference type="ARBA" id="ARBA00022573"/>
    </source>
</evidence>
<accession>A0A6M0JY35</accession>
<evidence type="ECO:0000259" key="10">
    <source>
        <dbReference type="Pfam" id="PF00155"/>
    </source>
</evidence>
<dbReference type="InterPro" id="IPR004839">
    <property type="entry name" value="Aminotransferase_I/II_large"/>
</dbReference>
<proteinExistence type="predicted"/>
<dbReference type="Gene3D" id="3.40.640.10">
    <property type="entry name" value="Type I PLP-dependent aspartate aminotransferase-like (Major domain)"/>
    <property type="match status" value="1"/>
</dbReference>
<comment type="pathway">
    <text evidence="3">Cofactor biosynthesis; adenosylcobalamin biosynthesis.</text>
</comment>
<dbReference type="EMBL" id="JAAIJQ010000007">
    <property type="protein sequence ID" value="NEV61025.1"/>
    <property type="molecule type" value="Genomic_DNA"/>
</dbReference>
<organism evidence="11 12">
    <name type="scientific">Thiorhodococcus minor</name>
    <dbReference type="NCBI Taxonomy" id="57489"/>
    <lineage>
        <taxon>Bacteria</taxon>
        <taxon>Pseudomonadati</taxon>
        <taxon>Pseudomonadota</taxon>
        <taxon>Gammaproteobacteria</taxon>
        <taxon>Chromatiales</taxon>
        <taxon>Chromatiaceae</taxon>
        <taxon>Thiorhodococcus</taxon>
    </lineage>
</organism>